<dbReference type="EMBL" id="AZHW01000402">
    <property type="protein sequence ID" value="ETW99800.1"/>
    <property type="molecule type" value="Genomic_DNA"/>
</dbReference>
<dbReference type="SUPFAM" id="SSF51126">
    <property type="entry name" value="Pectin lyase-like"/>
    <property type="match status" value="1"/>
</dbReference>
<feature type="region of interest" description="Disordered" evidence="1">
    <location>
        <begin position="408"/>
        <end position="436"/>
    </location>
</feature>
<accession>W4LQ13</accession>
<dbReference type="HOGENOM" id="CLU_628043_0_0_7"/>
<dbReference type="Pfam" id="PF13229">
    <property type="entry name" value="Beta_helix"/>
    <property type="match status" value="1"/>
</dbReference>
<protein>
    <recommendedName>
        <fullName evidence="3">Right handed beta helix domain-containing protein</fullName>
    </recommendedName>
</protein>
<name>W4LQ13_ENTF1</name>
<proteinExistence type="predicted"/>
<gene>
    <name evidence="4" type="ORF">ETSY1_13630</name>
</gene>
<feature type="compositionally biased region" description="Polar residues" evidence="1">
    <location>
        <begin position="412"/>
        <end position="423"/>
    </location>
</feature>
<evidence type="ECO:0000313" key="5">
    <source>
        <dbReference type="Proteomes" id="UP000019141"/>
    </source>
</evidence>
<feature type="chain" id="PRO_5004844860" description="Right handed beta helix domain-containing protein" evidence="2">
    <location>
        <begin position="25"/>
        <end position="436"/>
    </location>
</feature>
<keyword evidence="2" id="KW-0732">Signal</keyword>
<sequence length="436" mass="44975">MQCSRWTSGWLAAGMMAMMLVCSGYDLQEATAQGTISVDCNAGQTLSDALLAAVPGDTLLISGTCAERVTIMTDRLTLDGQNSAIIDGGGAEPGNTSEGVVTIQGTQGVVLTGLTVQNGPDGVIGRQGAAFTVRDTIIQDNADDGLQVDENSTARVGDCTVQRSGDDGFNILRTSNITFFGTVVSQNNSDNGFTINTNSNGFVFTSLAQTPDGVTLQASGNADDGFTVANGSNVSLSGTQLILENNGDGGLVVDNVAHFAIASDSVLTVTNNGGTGIFVRDASHGNLFASLQTTIANNGGTGIFVEGTANVDFFSPATLQDNGFRNIGIFQNALLNATTLTLSTTDPARIGIDMDNSTLSLSDSSVTGHGPDVFATFGSRVQLLMTAISTFVCDSLVLVSSDSGITCPEGLATTSSQRPSPRNTPRIESHTEHSEP</sequence>
<dbReference type="AlphaFoldDB" id="W4LQ13"/>
<dbReference type="Proteomes" id="UP000019141">
    <property type="component" value="Unassembled WGS sequence"/>
</dbReference>
<feature type="compositionally biased region" description="Basic and acidic residues" evidence="1">
    <location>
        <begin position="425"/>
        <end position="436"/>
    </location>
</feature>
<feature type="signal peptide" evidence="2">
    <location>
        <begin position="1"/>
        <end position="24"/>
    </location>
</feature>
<evidence type="ECO:0000259" key="3">
    <source>
        <dbReference type="Pfam" id="PF13229"/>
    </source>
</evidence>
<evidence type="ECO:0000313" key="4">
    <source>
        <dbReference type="EMBL" id="ETW99800.1"/>
    </source>
</evidence>
<feature type="domain" description="Right handed beta helix" evidence="3">
    <location>
        <begin position="101"/>
        <end position="202"/>
    </location>
</feature>
<reference evidence="4 5" key="1">
    <citation type="journal article" date="2014" name="Nature">
        <title>An environmental bacterial taxon with a large and distinct metabolic repertoire.</title>
        <authorList>
            <person name="Wilson M.C."/>
            <person name="Mori T."/>
            <person name="Ruckert C."/>
            <person name="Uria A.R."/>
            <person name="Helf M.J."/>
            <person name="Takada K."/>
            <person name="Gernert C."/>
            <person name="Steffens U.A."/>
            <person name="Heycke N."/>
            <person name="Schmitt S."/>
            <person name="Rinke C."/>
            <person name="Helfrich E.J."/>
            <person name="Brachmann A.O."/>
            <person name="Gurgui C."/>
            <person name="Wakimoto T."/>
            <person name="Kracht M."/>
            <person name="Crusemann M."/>
            <person name="Hentschel U."/>
            <person name="Abe I."/>
            <person name="Matsunaga S."/>
            <person name="Kalinowski J."/>
            <person name="Takeyama H."/>
            <person name="Piel J."/>
        </authorList>
    </citation>
    <scope>NUCLEOTIDE SEQUENCE [LARGE SCALE GENOMIC DNA]</scope>
    <source>
        <strain evidence="5">TSY1</strain>
    </source>
</reference>
<comment type="caution">
    <text evidence="4">The sequence shown here is derived from an EMBL/GenBank/DDBJ whole genome shotgun (WGS) entry which is preliminary data.</text>
</comment>
<dbReference type="Gene3D" id="2.160.20.10">
    <property type="entry name" value="Single-stranded right-handed beta-helix, Pectin lyase-like"/>
    <property type="match status" value="1"/>
</dbReference>
<dbReference type="InterPro" id="IPR012334">
    <property type="entry name" value="Pectin_lyas_fold"/>
</dbReference>
<dbReference type="InterPro" id="IPR011050">
    <property type="entry name" value="Pectin_lyase_fold/virulence"/>
</dbReference>
<organism evidence="4 5">
    <name type="scientific">Entotheonella factor</name>
    <dbReference type="NCBI Taxonomy" id="1429438"/>
    <lineage>
        <taxon>Bacteria</taxon>
        <taxon>Pseudomonadati</taxon>
        <taxon>Nitrospinota/Tectimicrobiota group</taxon>
        <taxon>Candidatus Tectimicrobiota</taxon>
        <taxon>Candidatus Entotheonellia</taxon>
        <taxon>Candidatus Entotheonellales</taxon>
        <taxon>Candidatus Entotheonellaceae</taxon>
        <taxon>Candidatus Entotheonella</taxon>
    </lineage>
</organism>
<evidence type="ECO:0000256" key="2">
    <source>
        <dbReference type="SAM" id="SignalP"/>
    </source>
</evidence>
<dbReference type="InterPro" id="IPR039448">
    <property type="entry name" value="Beta_helix"/>
</dbReference>
<evidence type="ECO:0000256" key="1">
    <source>
        <dbReference type="SAM" id="MobiDB-lite"/>
    </source>
</evidence>
<keyword evidence="5" id="KW-1185">Reference proteome</keyword>